<gene>
    <name evidence="1" type="ORF">PDE001_LOCUS968</name>
</gene>
<dbReference type="EMBL" id="CANTFM010000158">
    <property type="protein sequence ID" value="CAI5713460.1"/>
    <property type="molecule type" value="Genomic_DNA"/>
</dbReference>
<evidence type="ECO:0000313" key="1">
    <source>
        <dbReference type="EMBL" id="CAI5713460.1"/>
    </source>
</evidence>
<dbReference type="AlphaFoldDB" id="A0AAV0T3K2"/>
<name>A0AAV0T3K2_9STRA</name>
<protein>
    <submittedName>
        <fullName evidence="1">Uncharacterized protein</fullName>
    </submittedName>
</protein>
<accession>A0AAV0T3K2</accession>
<organism evidence="1 2">
    <name type="scientific">Peronospora destructor</name>
    <dbReference type="NCBI Taxonomy" id="86335"/>
    <lineage>
        <taxon>Eukaryota</taxon>
        <taxon>Sar</taxon>
        <taxon>Stramenopiles</taxon>
        <taxon>Oomycota</taxon>
        <taxon>Peronosporomycetes</taxon>
        <taxon>Peronosporales</taxon>
        <taxon>Peronosporaceae</taxon>
        <taxon>Peronospora</taxon>
    </lineage>
</organism>
<evidence type="ECO:0000313" key="2">
    <source>
        <dbReference type="Proteomes" id="UP001162029"/>
    </source>
</evidence>
<comment type="caution">
    <text evidence="1">The sequence shown here is derived from an EMBL/GenBank/DDBJ whole genome shotgun (WGS) entry which is preliminary data.</text>
</comment>
<dbReference type="Proteomes" id="UP001162029">
    <property type="component" value="Unassembled WGS sequence"/>
</dbReference>
<proteinExistence type="predicted"/>
<sequence>MVARLRPRQLVAIDLDDALSISTLQGSSEKRMRGGVDFSNMLTKHVPRPLNGITTENYFEALQTVSASFTSFDATVDAKYGKRLRIIPANVVVPDSLKSSTEAVFFVEKRHTKISKAKKASPLVEVAESMMNRTPRC</sequence>
<keyword evidence="2" id="KW-1185">Reference proteome</keyword>
<reference evidence="1" key="1">
    <citation type="submission" date="2022-12" db="EMBL/GenBank/DDBJ databases">
        <authorList>
            <person name="Webb A."/>
        </authorList>
    </citation>
    <scope>NUCLEOTIDE SEQUENCE</scope>
    <source>
        <strain evidence="1">Pd1</strain>
    </source>
</reference>